<reference evidence="1 2" key="1">
    <citation type="submission" date="2019-05" db="EMBL/GenBank/DDBJ databases">
        <title>The metagenome of a microbial culture collection derived from dairy environment covers the genomic content of the human microbiome.</title>
        <authorList>
            <person name="Roder T."/>
            <person name="Wuthrich D."/>
            <person name="Sattari Z."/>
            <person name="Von Ah U."/>
            <person name="Bar C."/>
            <person name="Ronchi F."/>
            <person name="Macpherson A.J."/>
            <person name="Ganal-Vonarburg S.C."/>
            <person name="Bruggmann R."/>
            <person name="Vergeres G."/>
        </authorList>
    </citation>
    <scope>NUCLEOTIDE SEQUENCE [LARGE SCALE GENOMIC DNA]</scope>
    <source>
        <strain evidence="1 2">FAM 24227</strain>
    </source>
</reference>
<sequence>MTVWDYTPIGPKPLPLQVGKISPIGQQIARDVRLKGYGEDTKEAMARIVEWADILNSYASEVSETARILYNEYYRQYSDVITELSKDQDYYSLPEIAGARGGFDTLGERLNETTAQLAQTKSEAERKRRLEDLDSEVLAAIEGGEETEFNLLTIPQDDSATMSKIKSTFDFWPRTTKFKKRSVNSAGEYTSSTVNYASDFIPIYDSYETLVNNDKKYRITVVFFNDDNEAVHDMSWQTDDMDIKSIIESKPDATKFVVRVSNLTGSTMQDDLGDYLSSTIYVKTNRHPARTSDLSKVELNEWLKRFPSANFDRGYLTVDNNSLALGQNIATSYHKWLAYADTDTSREISHIKANFIAKTNSSNRIFIESTDGRVVWLSLGSSNIIEAYTLNKFDGTFAPIIHKYGRIDLFSYPSENETFSMTAKIVGKLVVVYIDDLAQCAYDLSGYIGDKITKCGLAYRGNKSTPNTVKNFEISYQNDNFMHISIDDTFSVLKDLTINASSYATLFDHADFAFMKSMHEQYGAVFSLYLFNQVNGDSFNLEAMTNKFKQEFSENSHWLKLGYHSDAEDTYANTLTDSALVANVKSVYAQIQRFASKDNIDLIPRFGFFSVNKSGLAALKAQGLIMGALTADDARTENSGLSGVGLDVARSADRFVDMLEELHYFRTETRLDGMSGTDVVNLLNSISLDQNNRKNYILFSHSIDHQPLESAIKWSFEKQIGFGYPMNNV</sequence>
<protein>
    <submittedName>
        <fullName evidence="1">Uncharacterized protein</fullName>
    </submittedName>
</protein>
<evidence type="ECO:0000313" key="1">
    <source>
        <dbReference type="EMBL" id="TLQ49273.1"/>
    </source>
</evidence>
<evidence type="ECO:0000313" key="2">
    <source>
        <dbReference type="Proteomes" id="UP000306420"/>
    </source>
</evidence>
<dbReference type="Proteomes" id="UP000306420">
    <property type="component" value="Unassembled WGS sequence"/>
</dbReference>
<dbReference type="RefSeq" id="WP_138403555.1">
    <property type="nucleotide sequence ID" value="NZ_VBSP01000002.1"/>
</dbReference>
<dbReference type="OrthoDB" id="927833at2"/>
<dbReference type="EMBL" id="VBSP01000002">
    <property type="protein sequence ID" value="TLQ49273.1"/>
    <property type="molecule type" value="Genomic_DNA"/>
</dbReference>
<gene>
    <name evidence="1" type="ORF">FEZ33_01165</name>
</gene>
<organism evidence="1 2">
    <name type="scientific">Ruoffia tabacinasalis</name>
    <dbReference type="NCBI Taxonomy" id="87458"/>
    <lineage>
        <taxon>Bacteria</taxon>
        <taxon>Bacillati</taxon>
        <taxon>Bacillota</taxon>
        <taxon>Bacilli</taxon>
        <taxon>Lactobacillales</taxon>
        <taxon>Aerococcaceae</taxon>
        <taxon>Ruoffia</taxon>
    </lineage>
</organism>
<name>A0A5R9EJV6_9LACT</name>
<comment type="caution">
    <text evidence="1">The sequence shown here is derived from an EMBL/GenBank/DDBJ whole genome shotgun (WGS) entry which is preliminary data.</text>
</comment>
<dbReference type="AlphaFoldDB" id="A0A5R9EJV6"/>
<accession>A0A5R9EJV6</accession>
<proteinExistence type="predicted"/>